<dbReference type="GO" id="GO:0008270">
    <property type="term" value="F:zinc ion binding"/>
    <property type="evidence" value="ECO:0007669"/>
    <property type="project" value="UniProtKB-KW"/>
</dbReference>
<proteinExistence type="predicted"/>
<keyword evidence="1" id="KW-0479">Metal-binding</keyword>
<evidence type="ECO:0000256" key="1">
    <source>
        <dbReference type="PROSITE-ProRule" id="PRU00047"/>
    </source>
</evidence>
<dbReference type="Proteomes" id="UP000762676">
    <property type="component" value="Unassembled WGS sequence"/>
</dbReference>
<feature type="compositionally biased region" description="Acidic residues" evidence="2">
    <location>
        <begin position="52"/>
        <end position="69"/>
    </location>
</feature>
<keyword evidence="5" id="KW-1185">Reference proteome</keyword>
<dbReference type="EMBL" id="BMAT01006934">
    <property type="protein sequence ID" value="GFS22528.1"/>
    <property type="molecule type" value="Genomic_DNA"/>
</dbReference>
<feature type="domain" description="CCHC-type" evidence="3">
    <location>
        <begin position="9"/>
        <end position="23"/>
    </location>
</feature>
<dbReference type="SUPFAM" id="SSF57756">
    <property type="entry name" value="Retrovirus zinc finger-like domains"/>
    <property type="match status" value="1"/>
</dbReference>
<reference evidence="4 5" key="1">
    <citation type="journal article" date="2021" name="Elife">
        <title>Chloroplast acquisition without the gene transfer in kleptoplastic sea slugs, Plakobranchus ocellatus.</title>
        <authorList>
            <person name="Maeda T."/>
            <person name="Takahashi S."/>
            <person name="Yoshida T."/>
            <person name="Shimamura S."/>
            <person name="Takaki Y."/>
            <person name="Nagai Y."/>
            <person name="Toyoda A."/>
            <person name="Suzuki Y."/>
            <person name="Arimoto A."/>
            <person name="Ishii H."/>
            <person name="Satoh N."/>
            <person name="Nishiyama T."/>
            <person name="Hasebe M."/>
            <person name="Maruyama T."/>
            <person name="Minagawa J."/>
            <person name="Obokata J."/>
            <person name="Shigenobu S."/>
        </authorList>
    </citation>
    <scope>NUCLEOTIDE SEQUENCE [LARGE SCALE GENOMIC DNA]</scope>
</reference>
<feature type="region of interest" description="Disordered" evidence="2">
    <location>
        <begin position="37"/>
        <end position="152"/>
    </location>
</feature>
<protein>
    <submittedName>
        <fullName evidence="4">Gag polyprotein</fullName>
    </submittedName>
</protein>
<organism evidence="4 5">
    <name type="scientific">Elysia marginata</name>
    <dbReference type="NCBI Taxonomy" id="1093978"/>
    <lineage>
        <taxon>Eukaryota</taxon>
        <taxon>Metazoa</taxon>
        <taxon>Spiralia</taxon>
        <taxon>Lophotrochozoa</taxon>
        <taxon>Mollusca</taxon>
        <taxon>Gastropoda</taxon>
        <taxon>Heterobranchia</taxon>
        <taxon>Euthyneura</taxon>
        <taxon>Panpulmonata</taxon>
        <taxon>Sacoglossa</taxon>
        <taxon>Placobranchoidea</taxon>
        <taxon>Plakobranchidae</taxon>
        <taxon>Elysia</taxon>
    </lineage>
</organism>
<dbReference type="PROSITE" id="PS50158">
    <property type="entry name" value="ZF_CCHC"/>
    <property type="match status" value="2"/>
</dbReference>
<sequence length="182" mass="20859">MKNAPKILKCFKCLEEGHLARQCHKDIVCWACKETGHKESECPYDKSKEIGSDEDNETSASDDSETEAELETKKKSGDKNTAKSSKITKHSTKNERDTKKEETKNKSHERGRTETRPNQTIPEMLARERAGSSKRNAPSPISPNHERRRQRARVDSSFTMSYRVSTIWLIRSRTGLSYWTVV</sequence>
<dbReference type="InterPro" id="IPR036875">
    <property type="entry name" value="Znf_CCHC_sf"/>
</dbReference>
<dbReference type="GO" id="GO:0003676">
    <property type="term" value="F:nucleic acid binding"/>
    <property type="evidence" value="ECO:0007669"/>
    <property type="project" value="InterPro"/>
</dbReference>
<dbReference type="InterPro" id="IPR001878">
    <property type="entry name" value="Znf_CCHC"/>
</dbReference>
<feature type="domain" description="CCHC-type" evidence="3">
    <location>
        <begin position="29"/>
        <end position="43"/>
    </location>
</feature>
<feature type="compositionally biased region" description="Basic and acidic residues" evidence="2">
    <location>
        <begin position="92"/>
        <end position="115"/>
    </location>
</feature>
<dbReference type="AlphaFoldDB" id="A0AAV4JKV5"/>
<dbReference type="SMART" id="SM00343">
    <property type="entry name" value="ZnF_C2HC"/>
    <property type="match status" value="2"/>
</dbReference>
<keyword evidence="1" id="KW-0863">Zinc-finger</keyword>
<evidence type="ECO:0000259" key="3">
    <source>
        <dbReference type="PROSITE" id="PS50158"/>
    </source>
</evidence>
<evidence type="ECO:0000256" key="2">
    <source>
        <dbReference type="SAM" id="MobiDB-lite"/>
    </source>
</evidence>
<name>A0AAV4JKV5_9GAST</name>
<accession>A0AAV4JKV5</accession>
<keyword evidence="1" id="KW-0862">Zinc</keyword>
<feature type="compositionally biased region" description="Basic and acidic residues" evidence="2">
    <location>
        <begin position="37"/>
        <end position="51"/>
    </location>
</feature>
<dbReference type="Gene3D" id="4.10.60.10">
    <property type="entry name" value="Zinc finger, CCHC-type"/>
    <property type="match status" value="1"/>
</dbReference>
<comment type="caution">
    <text evidence="4">The sequence shown here is derived from an EMBL/GenBank/DDBJ whole genome shotgun (WGS) entry which is preliminary data.</text>
</comment>
<gene>
    <name evidence="4" type="ORF">ElyMa_003366400</name>
</gene>
<evidence type="ECO:0000313" key="4">
    <source>
        <dbReference type="EMBL" id="GFS22528.1"/>
    </source>
</evidence>
<dbReference type="Pfam" id="PF00098">
    <property type="entry name" value="zf-CCHC"/>
    <property type="match status" value="2"/>
</dbReference>
<feature type="compositionally biased region" description="Basic and acidic residues" evidence="2">
    <location>
        <begin position="70"/>
        <end position="81"/>
    </location>
</feature>
<evidence type="ECO:0000313" key="5">
    <source>
        <dbReference type="Proteomes" id="UP000762676"/>
    </source>
</evidence>